<dbReference type="InterPro" id="IPR013320">
    <property type="entry name" value="ConA-like_dom_sf"/>
</dbReference>
<dbReference type="PANTHER" id="PTHR42812:SF12">
    <property type="entry name" value="BETA-XYLOSIDASE-RELATED"/>
    <property type="match status" value="1"/>
</dbReference>
<dbReference type="AlphaFoldDB" id="A0A8T4ID68"/>
<dbReference type="RefSeq" id="WP_284053797.1">
    <property type="nucleotide sequence ID" value="NZ_JAGRQC010000002.1"/>
</dbReference>
<dbReference type="InterPro" id="IPR051795">
    <property type="entry name" value="Glycosyl_Hydrlase_43"/>
</dbReference>
<dbReference type="GO" id="GO:0005975">
    <property type="term" value="P:carbohydrate metabolic process"/>
    <property type="evidence" value="ECO:0007669"/>
    <property type="project" value="InterPro"/>
</dbReference>
<keyword evidence="3 6" id="KW-0326">Glycosidase</keyword>
<dbReference type="Pfam" id="PF17851">
    <property type="entry name" value="GH43_C2"/>
    <property type="match status" value="1"/>
</dbReference>
<dbReference type="InterPro" id="IPR023296">
    <property type="entry name" value="Glyco_hydro_beta-prop_sf"/>
</dbReference>
<proteinExistence type="inferred from homology"/>
<evidence type="ECO:0000256" key="1">
    <source>
        <dbReference type="ARBA" id="ARBA00009865"/>
    </source>
</evidence>
<evidence type="ECO:0000256" key="6">
    <source>
        <dbReference type="RuleBase" id="RU361187"/>
    </source>
</evidence>
<name>A0A8T4ID68_9SPHN</name>
<accession>A0A8T4ID68</accession>
<evidence type="ECO:0000256" key="4">
    <source>
        <dbReference type="PIRSR" id="PIRSR606710-1"/>
    </source>
</evidence>
<dbReference type="SUPFAM" id="SSF49899">
    <property type="entry name" value="Concanavalin A-like lectins/glucanases"/>
    <property type="match status" value="1"/>
</dbReference>
<reference evidence="8" key="1">
    <citation type="submission" date="2021-04" db="EMBL/GenBank/DDBJ databases">
        <title>Ouciella asimina sp. nov., isolated from the surface seawater in the hydrothermal field of Okinawa Trough.</title>
        <authorList>
            <person name="Shuang W."/>
        </authorList>
    </citation>
    <scope>NUCLEOTIDE SEQUENCE</scope>
    <source>
        <strain evidence="8">LXI357</strain>
    </source>
</reference>
<dbReference type="InterPro" id="IPR041542">
    <property type="entry name" value="GH43_C2"/>
</dbReference>
<dbReference type="PANTHER" id="PTHR42812">
    <property type="entry name" value="BETA-XYLOSIDASE"/>
    <property type="match status" value="1"/>
</dbReference>
<dbReference type="Proteomes" id="UP000676996">
    <property type="component" value="Unassembled WGS sequence"/>
</dbReference>
<evidence type="ECO:0000313" key="8">
    <source>
        <dbReference type="EMBL" id="MBR0552520.1"/>
    </source>
</evidence>
<dbReference type="Gene3D" id="2.60.120.200">
    <property type="match status" value="1"/>
</dbReference>
<keyword evidence="9" id="KW-1185">Reference proteome</keyword>
<feature type="active site" description="Proton acceptor" evidence="4">
    <location>
        <position position="59"/>
    </location>
</feature>
<gene>
    <name evidence="8" type="ORF">J7S20_08385</name>
</gene>
<feature type="site" description="Important for catalytic activity, responsible for pKa modulation of the active site Glu and correct orientation of both the proton donor and substrate" evidence="5">
    <location>
        <position position="165"/>
    </location>
</feature>
<protein>
    <submittedName>
        <fullName evidence="8">Glycoside hydrolase family 43 protein</fullName>
    </submittedName>
</protein>
<evidence type="ECO:0000313" key="9">
    <source>
        <dbReference type="Proteomes" id="UP000676996"/>
    </source>
</evidence>
<dbReference type="EMBL" id="JAGRQC010000002">
    <property type="protein sequence ID" value="MBR0552520.1"/>
    <property type="molecule type" value="Genomic_DNA"/>
</dbReference>
<dbReference type="SUPFAM" id="SSF75005">
    <property type="entry name" value="Arabinanase/levansucrase/invertase"/>
    <property type="match status" value="1"/>
</dbReference>
<comment type="similarity">
    <text evidence="1 6">Belongs to the glycosyl hydrolase 43 family.</text>
</comment>
<organism evidence="8 9">
    <name type="scientific">Stakelama marina</name>
    <dbReference type="NCBI Taxonomy" id="2826939"/>
    <lineage>
        <taxon>Bacteria</taxon>
        <taxon>Pseudomonadati</taxon>
        <taxon>Pseudomonadota</taxon>
        <taxon>Alphaproteobacteria</taxon>
        <taxon>Sphingomonadales</taxon>
        <taxon>Sphingomonadaceae</taxon>
        <taxon>Stakelama</taxon>
    </lineage>
</organism>
<dbReference type="CDD" id="cd18617">
    <property type="entry name" value="GH43_XynB-like"/>
    <property type="match status" value="1"/>
</dbReference>
<comment type="caution">
    <text evidence="8">The sequence shown here is derived from an EMBL/GenBank/DDBJ whole genome shotgun (WGS) entry which is preliminary data.</text>
</comment>
<evidence type="ECO:0000259" key="7">
    <source>
        <dbReference type="Pfam" id="PF17851"/>
    </source>
</evidence>
<evidence type="ECO:0000256" key="2">
    <source>
        <dbReference type="ARBA" id="ARBA00022801"/>
    </source>
</evidence>
<evidence type="ECO:0000256" key="5">
    <source>
        <dbReference type="PIRSR" id="PIRSR606710-2"/>
    </source>
</evidence>
<evidence type="ECO:0000256" key="3">
    <source>
        <dbReference type="ARBA" id="ARBA00023295"/>
    </source>
</evidence>
<sequence length="557" mass="61107">MRRLLLAASALTTIGAAPQSAPVASFDWFAYRGADPIDSAVEPGPGQYRNPVLAGFHPDPSVLRVGDDYYLVNSTFAYFPGLPIYHSRDLVSWHQIGNAIDRPDQFDFGKLRLSRGIFAPDLSYHDGTYYLAGTCVDCGGNFVMTARDPAGPWSDPVWNKIEGIDPSLFFDADGSAWILNNGTPPEPPRYEGHRAIWIQRIDLTTLQPFGPRTVLIDGGVHPAEKPIWAEGPHIYAHDGWYYLSTAEGGTAENHSQTIWRSKSVDGPYTPGPINPILTQRDLPADRDHPITSAGHADFVTTPSGKWWATFLATRPYKGDFYNIGRETFLLPVTWHDGWPLILPPKTPIPYVHKRPDLPREADRARPQTGAFSYRDDFGGERLSPAWLMIRNPHSRWYAQADGALRLTARPAPLGGNTQPSYLGRRLQHHHGTITVRMHFAPKQAGDRAGIAILQSQDYFYTLSLAEKDGGMAVELRKRAGADDPAGGTVVASEPVRIKAGAPIDLSIRPDGARIGFAYAVKPGTWHRLPDQDATILSTKTAGGFIGATVGPFATAAH</sequence>
<feature type="domain" description="Beta-xylosidase C-terminal Concanavalin A-like" evidence="7">
    <location>
        <begin position="374"/>
        <end position="555"/>
    </location>
</feature>
<dbReference type="Pfam" id="PF04616">
    <property type="entry name" value="Glyco_hydro_43"/>
    <property type="match status" value="1"/>
</dbReference>
<keyword evidence="2 6" id="KW-0378">Hydrolase</keyword>
<feature type="active site" description="Proton donor" evidence="4">
    <location>
        <position position="230"/>
    </location>
</feature>
<dbReference type="Gene3D" id="2.115.10.20">
    <property type="entry name" value="Glycosyl hydrolase domain, family 43"/>
    <property type="match status" value="1"/>
</dbReference>
<dbReference type="InterPro" id="IPR006710">
    <property type="entry name" value="Glyco_hydro_43"/>
</dbReference>
<dbReference type="GO" id="GO:0004553">
    <property type="term" value="F:hydrolase activity, hydrolyzing O-glycosyl compounds"/>
    <property type="evidence" value="ECO:0007669"/>
    <property type="project" value="InterPro"/>
</dbReference>